<dbReference type="AlphaFoldDB" id="A0A150FZ57"/>
<dbReference type="EMBL" id="LSYV01000159">
    <property type="protein sequence ID" value="KXZ42340.1"/>
    <property type="molecule type" value="Genomic_DNA"/>
</dbReference>
<name>A0A150FZ57_GONPE</name>
<evidence type="ECO:0000313" key="1">
    <source>
        <dbReference type="EMBL" id="KXZ42340.1"/>
    </source>
</evidence>
<accession>A0A150FZ57</accession>
<organism evidence="1 2">
    <name type="scientific">Gonium pectorale</name>
    <name type="common">Green alga</name>
    <dbReference type="NCBI Taxonomy" id="33097"/>
    <lineage>
        <taxon>Eukaryota</taxon>
        <taxon>Viridiplantae</taxon>
        <taxon>Chlorophyta</taxon>
        <taxon>core chlorophytes</taxon>
        <taxon>Chlorophyceae</taxon>
        <taxon>CS clade</taxon>
        <taxon>Chlamydomonadales</taxon>
        <taxon>Volvocaceae</taxon>
        <taxon>Gonium</taxon>
    </lineage>
</organism>
<proteinExistence type="predicted"/>
<gene>
    <name evidence="1" type="ORF">GPECTOR_159g108</name>
</gene>
<evidence type="ECO:0000313" key="2">
    <source>
        <dbReference type="Proteomes" id="UP000075714"/>
    </source>
</evidence>
<reference evidence="2" key="1">
    <citation type="journal article" date="2016" name="Nat. Commun.">
        <title>The Gonium pectorale genome demonstrates co-option of cell cycle regulation during the evolution of multicellularity.</title>
        <authorList>
            <person name="Hanschen E.R."/>
            <person name="Marriage T.N."/>
            <person name="Ferris P.J."/>
            <person name="Hamaji T."/>
            <person name="Toyoda A."/>
            <person name="Fujiyama A."/>
            <person name="Neme R."/>
            <person name="Noguchi H."/>
            <person name="Minakuchi Y."/>
            <person name="Suzuki M."/>
            <person name="Kawai-Toyooka H."/>
            <person name="Smith D.R."/>
            <person name="Sparks H."/>
            <person name="Anderson J."/>
            <person name="Bakaric R."/>
            <person name="Luria V."/>
            <person name="Karger A."/>
            <person name="Kirschner M.W."/>
            <person name="Durand P.M."/>
            <person name="Michod R.E."/>
            <person name="Nozaki H."/>
            <person name="Olson B.J."/>
        </authorList>
    </citation>
    <scope>NUCLEOTIDE SEQUENCE [LARGE SCALE GENOMIC DNA]</scope>
    <source>
        <strain evidence="2">NIES-2863</strain>
    </source>
</reference>
<keyword evidence="2" id="KW-1185">Reference proteome</keyword>
<protein>
    <submittedName>
        <fullName evidence="1">Uncharacterized protein</fullName>
    </submittedName>
</protein>
<sequence length="171" mass="18592">MRSSAPPSPKPGEWNTAVQPIAVGDYKLLKTSNFFCGVNGVSCGAARPTSPFPAKLKRDELSVVVNPFTGVWGVTGEGVDGKWHTFISRSVKREWPAHCILEGLAWIDADALYISPVFARSFTREELREQARVHLGLSEQYACSSMAGSSHACNKAHGSRFPLPAHCHAAR</sequence>
<dbReference type="Proteomes" id="UP000075714">
    <property type="component" value="Unassembled WGS sequence"/>
</dbReference>
<comment type="caution">
    <text evidence="1">The sequence shown here is derived from an EMBL/GenBank/DDBJ whole genome shotgun (WGS) entry which is preliminary data.</text>
</comment>